<keyword evidence="1" id="KW-0614">Plasmid</keyword>
<organism evidence="1">
    <name type="scientific">Escherichia coli</name>
    <dbReference type="NCBI Taxonomy" id="562"/>
    <lineage>
        <taxon>Bacteria</taxon>
        <taxon>Pseudomonadati</taxon>
        <taxon>Pseudomonadota</taxon>
        <taxon>Gammaproteobacteria</taxon>
        <taxon>Enterobacterales</taxon>
        <taxon>Enterobacteriaceae</taxon>
        <taxon>Escherichia</taxon>
    </lineage>
</organism>
<dbReference type="InterPro" id="IPR029032">
    <property type="entry name" value="AhpD-like"/>
</dbReference>
<reference evidence="1" key="1">
    <citation type="journal article" date="2015" name="Antimicrob. Agents Chemother.">
        <title>Complete Sequence of Conjugative IncA/C Plasmid Encoding CMY-2 ?-Lactamase and RmtE 16S rRNA Methyltransferase.</title>
        <authorList>
            <person name="Lee C.S."/>
            <person name="Li J.J."/>
            <person name="Doi Y."/>
        </authorList>
    </citation>
    <scope>NUCLEOTIDE SEQUENCE</scope>
    <source>
        <strain evidence="1">YDC637</strain>
        <plasmid evidence="1">pYDC637</plasmid>
    </source>
</reference>
<proteinExistence type="predicted"/>
<dbReference type="SUPFAM" id="SSF69118">
    <property type="entry name" value="AhpD-like"/>
    <property type="match status" value="1"/>
</dbReference>
<name>A0A0A1E0B1_ECOLX</name>
<dbReference type="PANTHER" id="PTHR35446">
    <property type="entry name" value="SI:CH211-175M2.5"/>
    <property type="match status" value="1"/>
</dbReference>
<evidence type="ECO:0000313" key="1">
    <source>
        <dbReference type="EMBL" id="AIY23018.1"/>
    </source>
</evidence>
<dbReference type="RefSeq" id="WP_040063701.1">
    <property type="nucleotide sequence ID" value="NZ_CP168992.1"/>
</dbReference>
<sequence>MKDFTLHTPENAPGKSKVLLENIKKRAGFVPSLYAVMAESPELVEAYLKLHELFLHTSFNNDEKTVVWQAINVEHNCHYCVPAHTAIAHSMKVSDDIINALRDETPLQDSRLEVLRSFTLAVIRKRGEVTENDVETFLAAGFTRKNILEVILCAAQKTISNYTNHIADTPLDAPFSKYEWKKK</sequence>
<dbReference type="EMBL" id="KP056256">
    <property type="protein sequence ID" value="AIY23018.1"/>
    <property type="molecule type" value="Genomic_DNA"/>
</dbReference>
<dbReference type="PANTHER" id="PTHR35446:SF3">
    <property type="entry name" value="CMD DOMAIN-CONTAINING PROTEIN"/>
    <property type="match status" value="1"/>
</dbReference>
<geneLocation type="plasmid" evidence="1">
    <name>pYDC637</name>
</geneLocation>
<dbReference type="AlphaFoldDB" id="A0A0A1E0B1"/>
<dbReference type="GeneID" id="93036131"/>
<accession>A0A0A1E0B1</accession>
<dbReference type="Gene3D" id="1.20.1290.10">
    <property type="entry name" value="AhpD-like"/>
    <property type="match status" value="1"/>
</dbReference>
<protein>
    <submittedName>
        <fullName evidence="1">Carboxymuconolactone decarboxylase</fullName>
    </submittedName>
</protein>